<sequence length="190" mass="21494">MMRKLILGSLLAVLLAGCATAHQQTAEEKALVGDWICHVKPSAKAPLPVEHFDYITYRADQTVLLRGISQIDTQEGWMRYLLQAKAKWQADKGKLSYDFTDRLFKTAHSPQVAKIIEQSPEFKAHDKEFVSSCSDCGNHLDMKIKMESPTRMTSFNTYTKETAQCRKLNAGEQTKETKLIEKLVKEKGSI</sequence>
<keyword evidence="1" id="KW-0732">Signal</keyword>
<evidence type="ECO:0000313" key="3">
    <source>
        <dbReference type="Proteomes" id="UP000006235"/>
    </source>
</evidence>
<dbReference type="AlphaFoldDB" id="F9Q6V4"/>
<name>F9Q6V4_9PAST</name>
<dbReference type="Proteomes" id="UP000006235">
    <property type="component" value="Unassembled WGS sequence"/>
</dbReference>
<dbReference type="STRING" id="1035188.HMPREF9952_2370"/>
<feature type="signal peptide" evidence="1">
    <location>
        <begin position="1"/>
        <end position="21"/>
    </location>
</feature>
<feature type="chain" id="PRO_5003385981" evidence="1">
    <location>
        <begin position="22"/>
        <end position="190"/>
    </location>
</feature>
<reference evidence="2 3" key="1">
    <citation type="submission" date="2011-07" db="EMBL/GenBank/DDBJ databases">
        <authorList>
            <person name="Harkins D.M."/>
            <person name="Madupu R."/>
            <person name="Durkin A.S."/>
            <person name="Torralba M."/>
            <person name="Methe B."/>
            <person name="Sutton G.G."/>
            <person name="Nelson K.E."/>
        </authorList>
    </citation>
    <scope>NUCLEOTIDE SEQUENCE [LARGE SCALE GENOMIC DNA]</scope>
    <source>
        <strain evidence="2 3">HK 85</strain>
    </source>
</reference>
<organism evidence="2 3">
    <name type="scientific">Haemophilus pittmaniae HK 85</name>
    <dbReference type="NCBI Taxonomy" id="1035188"/>
    <lineage>
        <taxon>Bacteria</taxon>
        <taxon>Pseudomonadati</taxon>
        <taxon>Pseudomonadota</taxon>
        <taxon>Gammaproteobacteria</taxon>
        <taxon>Pasteurellales</taxon>
        <taxon>Pasteurellaceae</taxon>
        <taxon>Haemophilus</taxon>
    </lineage>
</organism>
<dbReference type="PROSITE" id="PS51257">
    <property type="entry name" value="PROKAR_LIPOPROTEIN"/>
    <property type="match status" value="1"/>
</dbReference>
<accession>F9Q6V4</accession>
<dbReference type="EMBL" id="AFUV01000004">
    <property type="protein sequence ID" value="EGV07408.1"/>
    <property type="molecule type" value="Genomic_DNA"/>
</dbReference>
<evidence type="ECO:0000313" key="2">
    <source>
        <dbReference type="EMBL" id="EGV07408.1"/>
    </source>
</evidence>
<evidence type="ECO:0000256" key="1">
    <source>
        <dbReference type="SAM" id="SignalP"/>
    </source>
</evidence>
<comment type="caution">
    <text evidence="2">The sequence shown here is derived from an EMBL/GenBank/DDBJ whole genome shotgun (WGS) entry which is preliminary data.</text>
</comment>
<protein>
    <submittedName>
        <fullName evidence="2">Putative lipoprotein</fullName>
    </submittedName>
</protein>
<dbReference type="RefSeq" id="WP_007241802.1">
    <property type="nucleotide sequence ID" value="NZ_AFUV01000004.1"/>
</dbReference>
<keyword evidence="2" id="KW-0449">Lipoprotein</keyword>
<proteinExistence type="predicted"/>
<gene>
    <name evidence="2" type="ORF">HMPREF9952_2370</name>
</gene>